<sequence>MRDEALSDALARVAEFDVWQLAAMMLGLDPDKRLHRDWVIAATVEQDSKDGSDLPELDQVVDPLDAHRIVLLLEALVYAGRLKNVEAMRQGKRRRGGISKQVAEEDGDLAARDARIYAAFHRHARVYGRRGALQHIAERFEMSPQNVGQRLKKHEARLPDDQSGNQDALLERLRKS</sequence>
<accession>A0ABU3BY21</accession>
<dbReference type="EMBL" id="JAVRIB010000004">
    <property type="protein sequence ID" value="MDT0634216.1"/>
    <property type="molecule type" value="Genomic_DNA"/>
</dbReference>
<evidence type="ECO:0000313" key="3">
    <source>
        <dbReference type="Proteomes" id="UP001251857"/>
    </source>
</evidence>
<feature type="region of interest" description="Disordered" evidence="1">
    <location>
        <begin position="144"/>
        <end position="176"/>
    </location>
</feature>
<dbReference type="RefSeq" id="WP_311651977.1">
    <property type="nucleotide sequence ID" value="NZ_JAVRIB010000004.1"/>
</dbReference>
<evidence type="ECO:0000256" key="1">
    <source>
        <dbReference type="SAM" id="MobiDB-lite"/>
    </source>
</evidence>
<comment type="caution">
    <text evidence="2">The sequence shown here is derived from an EMBL/GenBank/DDBJ whole genome shotgun (WGS) entry which is preliminary data.</text>
</comment>
<keyword evidence="3" id="KW-1185">Reference proteome</keyword>
<proteinExistence type="predicted"/>
<gene>
    <name evidence="2" type="ORF">RM532_04530</name>
</gene>
<name>A0ABU3BY21_9GAMM</name>
<dbReference type="Proteomes" id="UP001251857">
    <property type="component" value="Unassembled WGS sequence"/>
</dbReference>
<protein>
    <submittedName>
        <fullName evidence="2">Uncharacterized protein</fullName>
    </submittedName>
</protein>
<organism evidence="2 3">
    <name type="scientific">Spectribacter hydrogenoxidans</name>
    <dbReference type="NCBI Taxonomy" id="3075608"/>
    <lineage>
        <taxon>Bacteria</taxon>
        <taxon>Pseudomonadati</taxon>
        <taxon>Pseudomonadota</taxon>
        <taxon>Gammaproteobacteria</taxon>
        <taxon>Salinisphaerales</taxon>
        <taxon>Salinisphaeraceae</taxon>
        <taxon>Spectribacter</taxon>
    </lineage>
</organism>
<evidence type="ECO:0000313" key="2">
    <source>
        <dbReference type="EMBL" id="MDT0634216.1"/>
    </source>
</evidence>
<reference evidence="2 3" key="1">
    <citation type="submission" date="2023-09" db="EMBL/GenBank/DDBJ databases">
        <authorList>
            <person name="Rey-Velasco X."/>
        </authorList>
    </citation>
    <scope>NUCLEOTIDE SEQUENCE [LARGE SCALE GENOMIC DNA]</scope>
    <source>
        <strain evidence="2 3">W335</strain>
    </source>
</reference>